<dbReference type="GO" id="GO:0098978">
    <property type="term" value="C:glutamatergic synapse"/>
    <property type="evidence" value="ECO:0007669"/>
    <property type="project" value="TreeGrafter"/>
</dbReference>
<feature type="compositionally biased region" description="Low complexity" evidence="2">
    <location>
        <begin position="524"/>
        <end position="534"/>
    </location>
</feature>
<dbReference type="GO" id="GO:0098998">
    <property type="term" value="C:extrinsic component of postsynaptic early endosome membrane"/>
    <property type="evidence" value="ECO:0007669"/>
    <property type="project" value="TreeGrafter"/>
</dbReference>
<evidence type="ECO:0000313" key="4">
    <source>
        <dbReference type="Proteomes" id="UP000472266"/>
    </source>
</evidence>
<dbReference type="AlphaFoldDB" id="A0A672U0Y8"/>
<keyword evidence="1" id="KW-0175">Coiled coil</keyword>
<dbReference type="GO" id="GO:0005654">
    <property type="term" value="C:nucleoplasm"/>
    <property type="evidence" value="ECO:0007669"/>
    <property type="project" value="Ensembl"/>
</dbReference>
<dbReference type="GO" id="GO:0098887">
    <property type="term" value="P:neurotransmitter receptor transport, endosome to postsynaptic membrane"/>
    <property type="evidence" value="ECO:0007669"/>
    <property type="project" value="TreeGrafter"/>
</dbReference>
<dbReference type="GO" id="GO:1905244">
    <property type="term" value="P:regulation of modification of synaptic structure"/>
    <property type="evidence" value="ECO:0007669"/>
    <property type="project" value="TreeGrafter"/>
</dbReference>
<protein>
    <submittedName>
        <fullName evidence="3">GRIP1 associated protein 1</fullName>
    </submittedName>
</protein>
<keyword evidence="4" id="KW-1185">Reference proteome</keyword>
<dbReference type="InterPro" id="IPR026204">
    <property type="entry name" value="GRIPAP1"/>
</dbReference>
<feature type="region of interest" description="Disordered" evidence="2">
    <location>
        <begin position="399"/>
        <end position="468"/>
    </location>
</feature>
<sequence length="588" mass="64483">MAQALSAEEFQRMQAQLLQLRSENYRLSDELRKNGAELSALRQRVQALDRDLAKANKALSKSKKAQEVEALLGETRMLQGKLQSQEDDFRLQNSTLLRELAKLCAQIEGLEQENRRLQEGGAPGPSQEHPQDGAAGDNGDPLAHTDAPLMPPKEPPPAEEGAGADAPPPAPQAEVTQLQAEVAELMEKLRKQEESSLQLEAEKETLLRDRQMELEKLRAQRDEEFRELQTQIQQLQQELEAATKEEVGLQERSGALARDLQEAQAQRDALDSQLQVCAAEREGLRQRLSEAEAARGESERQRRQTQEQLERREQEQAAAEQHRAELEGRVGELRAALGDAERQRELQEAEGQALRQELKDVRDGQRILEKKGSAALKDLKRQLQLERRRADRLQERLQELLAPTRARSGLEELGLEGGSPGRGPGGDSSSLSSLGRDGSAPGSTKSGSGSPGGGSGGGGVPGGGGLSPAEVAELFQRLAQSQQERWLLEEKVRHLEVSSASMAEDLCRKSAIIQSFVRDSRLEAAGPAGPARRGAGPGEEGLREMNKKLQNMLEEQLTKNLHLGQDLEALSQELARLSKERAAPSGPP</sequence>
<dbReference type="OMA" id="FLLVQEQ"/>
<dbReference type="PANTHER" id="PTHR18978:SF1">
    <property type="entry name" value="GRIP1-ASSOCIATED PROTEIN 1"/>
    <property type="match status" value="1"/>
</dbReference>
<evidence type="ECO:0000313" key="3">
    <source>
        <dbReference type="Ensembl" id="ENSSHBP00005008428.1"/>
    </source>
</evidence>
<feature type="compositionally biased region" description="Basic and acidic residues" evidence="2">
    <location>
        <begin position="356"/>
        <end position="382"/>
    </location>
</feature>
<proteinExistence type="predicted"/>
<reference evidence="3" key="1">
    <citation type="submission" date="2025-08" db="UniProtKB">
        <authorList>
            <consortium name="Ensembl"/>
        </authorList>
    </citation>
    <scope>IDENTIFICATION</scope>
</reference>
<dbReference type="GO" id="GO:0042802">
    <property type="term" value="F:identical protein binding"/>
    <property type="evidence" value="ECO:0007669"/>
    <property type="project" value="Ensembl"/>
</dbReference>
<dbReference type="KEGG" id="shab:115602849"/>
<feature type="region of interest" description="Disordered" evidence="2">
    <location>
        <begin position="117"/>
        <end position="180"/>
    </location>
</feature>
<dbReference type="GO" id="GO:0099152">
    <property type="term" value="P:regulation of neurotransmitter receptor transport, endosome to postsynaptic membrane"/>
    <property type="evidence" value="ECO:0007669"/>
    <property type="project" value="TreeGrafter"/>
</dbReference>
<evidence type="ECO:0000256" key="1">
    <source>
        <dbReference type="SAM" id="Coils"/>
    </source>
</evidence>
<dbReference type="Proteomes" id="UP000472266">
    <property type="component" value="Unplaced"/>
</dbReference>
<dbReference type="Ensembl" id="ENSSHBT00005010169.1">
    <property type="protein sequence ID" value="ENSSHBP00005008428.1"/>
    <property type="gene ID" value="ENSSHBG00005007370.1"/>
</dbReference>
<dbReference type="GeneID" id="115602849"/>
<dbReference type="InParanoid" id="A0A672U0Y8"/>
<dbReference type="PANTHER" id="PTHR18978">
    <property type="entry name" value="GRIP-1 ASSOCIATED PROTEIN 1"/>
    <property type="match status" value="1"/>
</dbReference>
<feature type="region of interest" description="Disordered" evidence="2">
    <location>
        <begin position="288"/>
        <end position="327"/>
    </location>
</feature>
<organism evidence="3 4">
    <name type="scientific">Strigops habroptila</name>
    <name type="common">Kakapo</name>
    <dbReference type="NCBI Taxonomy" id="2489341"/>
    <lineage>
        <taxon>Eukaryota</taxon>
        <taxon>Metazoa</taxon>
        <taxon>Chordata</taxon>
        <taxon>Craniata</taxon>
        <taxon>Vertebrata</taxon>
        <taxon>Euteleostomi</taxon>
        <taxon>Archelosauria</taxon>
        <taxon>Archosauria</taxon>
        <taxon>Dinosauria</taxon>
        <taxon>Saurischia</taxon>
        <taxon>Theropoda</taxon>
        <taxon>Coelurosauria</taxon>
        <taxon>Aves</taxon>
        <taxon>Neognathae</taxon>
        <taxon>Neoaves</taxon>
        <taxon>Telluraves</taxon>
        <taxon>Australaves</taxon>
        <taxon>Psittaciformes</taxon>
        <taxon>Psittacidae</taxon>
        <taxon>Strigops</taxon>
    </lineage>
</organism>
<gene>
    <name evidence="3" type="primary">GRIPAP1</name>
</gene>
<dbReference type="CTD" id="56850"/>
<dbReference type="GO" id="GO:0005829">
    <property type="term" value="C:cytosol"/>
    <property type="evidence" value="ECO:0007669"/>
    <property type="project" value="Ensembl"/>
</dbReference>
<evidence type="ECO:0000256" key="2">
    <source>
        <dbReference type="SAM" id="MobiDB-lite"/>
    </source>
</evidence>
<dbReference type="RefSeq" id="XP_030330134.1">
    <property type="nucleotide sequence ID" value="XM_030474274.1"/>
</dbReference>
<dbReference type="GO" id="GO:0099158">
    <property type="term" value="P:regulation of recycling endosome localization within postsynapse"/>
    <property type="evidence" value="ECO:0007669"/>
    <property type="project" value="TreeGrafter"/>
</dbReference>
<dbReference type="GeneTree" id="ENSGT00720000108868"/>
<feature type="region of interest" description="Disordered" evidence="2">
    <location>
        <begin position="524"/>
        <end position="545"/>
    </location>
</feature>
<dbReference type="OrthoDB" id="6269447at2759"/>
<dbReference type="GO" id="GO:0098837">
    <property type="term" value="C:postsynaptic recycling endosome"/>
    <property type="evidence" value="ECO:0007669"/>
    <property type="project" value="TreeGrafter"/>
</dbReference>
<feature type="compositionally biased region" description="Low complexity" evidence="2">
    <location>
        <begin position="427"/>
        <end position="448"/>
    </location>
</feature>
<feature type="region of interest" description="Disordered" evidence="2">
    <location>
        <begin position="341"/>
        <end position="382"/>
    </location>
</feature>
<feature type="compositionally biased region" description="Gly residues" evidence="2">
    <location>
        <begin position="415"/>
        <end position="426"/>
    </location>
</feature>
<feature type="compositionally biased region" description="Gly residues" evidence="2">
    <location>
        <begin position="449"/>
        <end position="466"/>
    </location>
</feature>
<feature type="coiled-coil region" evidence="1">
    <location>
        <begin position="38"/>
        <end position="65"/>
    </location>
</feature>
<name>A0A672U0Y8_STRHB</name>
<reference evidence="3" key="2">
    <citation type="submission" date="2025-09" db="UniProtKB">
        <authorList>
            <consortium name="Ensembl"/>
        </authorList>
    </citation>
    <scope>IDENTIFICATION</scope>
</reference>
<accession>A0A672U0Y8</accession>